<dbReference type="EMBL" id="AP025732">
    <property type="protein sequence ID" value="BDI16610.1"/>
    <property type="molecule type" value="Genomic_DNA"/>
</dbReference>
<evidence type="ECO:0000313" key="1">
    <source>
        <dbReference type="EMBL" id="BDI16610.1"/>
    </source>
</evidence>
<gene>
    <name evidence="1" type="ORF">ANSO36C_24120</name>
</gene>
<sequence length="138" mass="15842">MDISLDFLQPGQIVSLEHGDKNLYAEVIEFVVSRQLCWVRPLLMVTFIQESPLITDLRDASDLLWPANLFRPALDTEVITFLSQVLAKEPKTEPDSAAKQQLNQFIHQLWQAYQEGLGIRAFNTDNITNNRIFCRPPD</sequence>
<dbReference type="Proteomes" id="UP001055453">
    <property type="component" value="Chromosome"/>
</dbReference>
<evidence type="ECO:0000313" key="2">
    <source>
        <dbReference type="Proteomes" id="UP001055453"/>
    </source>
</evidence>
<reference evidence="1" key="1">
    <citation type="submission" date="2022-04" db="EMBL/GenBank/DDBJ databases">
        <title>Complete genome sequence of a cyanobacterium, Nostoc sp. SO-36, isolated in Antarctica.</title>
        <authorList>
            <person name="Kanesaki Y."/>
            <person name="Effendi D."/>
            <person name="Sakamoto T."/>
            <person name="Ohtani S."/>
            <person name="Awai K."/>
        </authorList>
    </citation>
    <scope>NUCLEOTIDE SEQUENCE</scope>
    <source>
        <strain evidence="1">SO-36</strain>
    </source>
</reference>
<keyword evidence="2" id="KW-1185">Reference proteome</keyword>
<protein>
    <submittedName>
        <fullName evidence="1">Uncharacterized protein</fullName>
    </submittedName>
</protein>
<organism evidence="1 2">
    <name type="scientific">Nostoc cf. commune SO-36</name>
    <dbReference type="NCBI Taxonomy" id="449208"/>
    <lineage>
        <taxon>Bacteria</taxon>
        <taxon>Bacillati</taxon>
        <taxon>Cyanobacteriota</taxon>
        <taxon>Cyanophyceae</taxon>
        <taxon>Nostocales</taxon>
        <taxon>Nostocaceae</taxon>
        <taxon>Nostoc</taxon>
    </lineage>
</organism>
<proteinExistence type="predicted"/>
<accession>A0ABM7Z0X7</accession>
<name>A0ABM7Z0X7_NOSCO</name>
<dbReference type="RefSeq" id="WP_251959716.1">
    <property type="nucleotide sequence ID" value="NZ_AP025732.1"/>
</dbReference>